<proteinExistence type="predicted"/>
<feature type="domain" description="Reverse transcriptase" evidence="2">
    <location>
        <begin position="158"/>
        <end position="266"/>
    </location>
</feature>
<organism evidence="3 4">
    <name type="scientific">Bombus terrestris</name>
    <name type="common">Buff-tailed bumblebee</name>
    <name type="synonym">Apis terrestris</name>
    <dbReference type="NCBI Taxonomy" id="30195"/>
    <lineage>
        <taxon>Eukaryota</taxon>
        <taxon>Metazoa</taxon>
        <taxon>Ecdysozoa</taxon>
        <taxon>Arthropoda</taxon>
        <taxon>Hexapoda</taxon>
        <taxon>Insecta</taxon>
        <taxon>Pterygota</taxon>
        <taxon>Neoptera</taxon>
        <taxon>Endopterygota</taxon>
        <taxon>Hymenoptera</taxon>
        <taxon>Apocrita</taxon>
        <taxon>Aculeata</taxon>
        <taxon>Apoidea</taxon>
        <taxon>Anthophila</taxon>
        <taxon>Apidae</taxon>
        <taxon>Bombus</taxon>
        <taxon>Bombus</taxon>
    </lineage>
</organism>
<evidence type="ECO:0000259" key="2">
    <source>
        <dbReference type="Pfam" id="PF00078"/>
    </source>
</evidence>
<protein>
    <submittedName>
        <fullName evidence="4">Uncharacterized protein LOC125386317</fullName>
    </submittedName>
</protein>
<feature type="compositionally biased region" description="Polar residues" evidence="1">
    <location>
        <begin position="39"/>
        <end position="49"/>
    </location>
</feature>
<name>A0A9C6SW38_BOMTE</name>
<dbReference type="GeneID" id="125386317"/>
<dbReference type="AlphaFoldDB" id="A0A9C6SW38"/>
<reference evidence="4" key="1">
    <citation type="submission" date="2025-08" db="UniProtKB">
        <authorList>
            <consortium name="RefSeq"/>
        </authorList>
    </citation>
    <scope>IDENTIFICATION</scope>
</reference>
<accession>A0A9C6SW38</accession>
<dbReference type="RefSeq" id="XP_048267987.1">
    <property type="nucleotide sequence ID" value="XM_048412030.1"/>
</dbReference>
<evidence type="ECO:0000313" key="3">
    <source>
        <dbReference type="Proteomes" id="UP000835206"/>
    </source>
</evidence>
<dbReference type="Pfam" id="PF00078">
    <property type="entry name" value="RVT_1"/>
    <property type="match status" value="1"/>
</dbReference>
<sequence length="399" mass="45950">MVMKKLRPRAPLLTADMDPELLEEVIRTLFPPQEDSPGQPRTISTWNGGRNQGLRKRRCWMRRRKWPPATWRRDRDGYGRRPQTTSPIYKVSEGGSLHSNMKHGEQPPPGWTCFGRRDDRQTRRPHIVRCAYWMKWASSSKESLPPVWRPTYQGECQGGVALVVSLDIDNAFNTILWNGILEALEFFEVPPYIIRVIRAYLSDRWVSYTDKDGEGRWPVKRVVPQGSVLGPILWIIGYDAVLRCSVPPDLGMVCYADNTLILARRRWETPPPRLCLDISGEDVEVGPQMKYLGLTIDSHWMFGPHFKLLVFKAFWFLMTANALCGLLPNDPTDGGAEIGVRRLYEGVIHSRVLYGAPVWAEDLMKSLHSLLLLRRLHRTTAIRCLMLRVYKQVFQVGCR</sequence>
<gene>
    <name evidence="4" type="primary">LOC125386317</name>
</gene>
<dbReference type="Proteomes" id="UP000835206">
    <property type="component" value="Chromosome 14"/>
</dbReference>
<dbReference type="OrthoDB" id="7700848at2759"/>
<evidence type="ECO:0000313" key="4">
    <source>
        <dbReference type="RefSeq" id="XP_048267987.1"/>
    </source>
</evidence>
<keyword evidence="3" id="KW-1185">Reference proteome</keyword>
<dbReference type="PANTHER" id="PTHR19446">
    <property type="entry name" value="REVERSE TRANSCRIPTASES"/>
    <property type="match status" value="1"/>
</dbReference>
<dbReference type="KEGG" id="bter:125386317"/>
<dbReference type="InterPro" id="IPR000477">
    <property type="entry name" value="RT_dom"/>
</dbReference>
<evidence type="ECO:0000256" key="1">
    <source>
        <dbReference type="SAM" id="MobiDB-lite"/>
    </source>
</evidence>
<feature type="region of interest" description="Disordered" evidence="1">
    <location>
        <begin position="31"/>
        <end position="51"/>
    </location>
</feature>